<dbReference type="Proteomes" id="UP000606172">
    <property type="component" value="Unassembled WGS sequence"/>
</dbReference>
<sequence length="61" mass="6755">MAQQPPLTLNTLNQPGHIPSGVSLSPDIDRQNGGENRVSLTISEPRILNDLRDVMLFHGRH</sequence>
<protein>
    <submittedName>
        <fullName evidence="2">Uncharacterized protein</fullName>
    </submittedName>
</protein>
<feature type="compositionally biased region" description="Polar residues" evidence="1">
    <location>
        <begin position="1"/>
        <end position="14"/>
    </location>
</feature>
<comment type="caution">
    <text evidence="2">The sequence shown here is derived from an EMBL/GenBank/DDBJ whole genome shotgun (WGS) entry which is preliminary data.</text>
</comment>
<evidence type="ECO:0000256" key="1">
    <source>
        <dbReference type="SAM" id="MobiDB-lite"/>
    </source>
</evidence>
<dbReference type="AlphaFoldDB" id="A0A919RL30"/>
<dbReference type="EMBL" id="BOOW01000038">
    <property type="protein sequence ID" value="GII95800.1"/>
    <property type="molecule type" value="Genomic_DNA"/>
</dbReference>
<keyword evidence="3" id="KW-1185">Reference proteome</keyword>
<name>A0A919RL30_9ACTN</name>
<evidence type="ECO:0000313" key="2">
    <source>
        <dbReference type="EMBL" id="GII95800.1"/>
    </source>
</evidence>
<dbReference type="RefSeq" id="WP_204030832.1">
    <property type="nucleotide sequence ID" value="NZ_BOOW01000038.1"/>
</dbReference>
<organism evidence="2 3">
    <name type="scientific">Sinosporangium siamense</name>
    <dbReference type="NCBI Taxonomy" id="1367973"/>
    <lineage>
        <taxon>Bacteria</taxon>
        <taxon>Bacillati</taxon>
        <taxon>Actinomycetota</taxon>
        <taxon>Actinomycetes</taxon>
        <taxon>Streptosporangiales</taxon>
        <taxon>Streptosporangiaceae</taxon>
        <taxon>Sinosporangium</taxon>
    </lineage>
</organism>
<proteinExistence type="predicted"/>
<evidence type="ECO:0000313" key="3">
    <source>
        <dbReference type="Proteomes" id="UP000606172"/>
    </source>
</evidence>
<feature type="region of interest" description="Disordered" evidence="1">
    <location>
        <begin position="1"/>
        <end position="33"/>
    </location>
</feature>
<gene>
    <name evidence="2" type="ORF">Ssi02_60310</name>
</gene>
<accession>A0A919RL30</accession>
<reference evidence="2" key="1">
    <citation type="submission" date="2021-01" db="EMBL/GenBank/DDBJ databases">
        <title>Whole genome shotgun sequence of Sinosporangium siamense NBRC 109515.</title>
        <authorList>
            <person name="Komaki H."/>
            <person name="Tamura T."/>
        </authorList>
    </citation>
    <scope>NUCLEOTIDE SEQUENCE</scope>
    <source>
        <strain evidence="2">NBRC 109515</strain>
    </source>
</reference>